<organism evidence="2 3">
    <name type="scientific">Alkalibacterium pelagium</name>
    <dbReference type="NCBI Taxonomy" id="426702"/>
    <lineage>
        <taxon>Bacteria</taxon>
        <taxon>Bacillati</taxon>
        <taxon>Bacillota</taxon>
        <taxon>Bacilli</taxon>
        <taxon>Lactobacillales</taxon>
        <taxon>Carnobacteriaceae</taxon>
        <taxon>Alkalibacterium</taxon>
    </lineage>
</organism>
<sequence length="147" mass="16735">MKFITAQQSLEDFATEVENLIQSGAYHANALLVVTLEEHASEIESMVPIEIETVKEEDFKNTNPLDGHDLDEKEVSLYDDILRRGGYVLFEKDKENKKIVKEEDNEAEDIEFHAPGFGVDLEEPDSDESNHEDNFNPENPNPQGDKQ</sequence>
<dbReference type="Proteomes" id="UP000199081">
    <property type="component" value="Unassembled WGS sequence"/>
</dbReference>
<reference evidence="3" key="1">
    <citation type="submission" date="2016-10" db="EMBL/GenBank/DDBJ databases">
        <authorList>
            <person name="Varghese N."/>
            <person name="Submissions S."/>
        </authorList>
    </citation>
    <scope>NUCLEOTIDE SEQUENCE [LARGE SCALE GENOMIC DNA]</scope>
    <source>
        <strain evidence="3">DSM 19183</strain>
    </source>
</reference>
<proteinExistence type="predicted"/>
<protein>
    <recommendedName>
        <fullName evidence="4">Heat induced stress protein YflT</fullName>
    </recommendedName>
</protein>
<feature type="region of interest" description="Disordered" evidence="1">
    <location>
        <begin position="100"/>
        <end position="147"/>
    </location>
</feature>
<evidence type="ECO:0000313" key="3">
    <source>
        <dbReference type="Proteomes" id="UP000199081"/>
    </source>
</evidence>
<name>A0A1H7GFC3_9LACT</name>
<keyword evidence="3" id="KW-1185">Reference proteome</keyword>
<dbReference type="OrthoDB" id="2167514at2"/>
<gene>
    <name evidence="2" type="ORF">SAMN04488099_102111</name>
</gene>
<dbReference type="AlphaFoldDB" id="A0A1H7GFC3"/>
<feature type="compositionally biased region" description="Polar residues" evidence="1">
    <location>
        <begin position="136"/>
        <end position="147"/>
    </location>
</feature>
<evidence type="ECO:0008006" key="4">
    <source>
        <dbReference type="Google" id="ProtNLM"/>
    </source>
</evidence>
<evidence type="ECO:0000256" key="1">
    <source>
        <dbReference type="SAM" id="MobiDB-lite"/>
    </source>
</evidence>
<accession>A0A1H7GFC3</accession>
<evidence type="ECO:0000313" key="2">
    <source>
        <dbReference type="EMBL" id="SEK35180.1"/>
    </source>
</evidence>
<dbReference type="EMBL" id="FNZU01000002">
    <property type="protein sequence ID" value="SEK35180.1"/>
    <property type="molecule type" value="Genomic_DNA"/>
</dbReference>
<dbReference type="RefSeq" id="WP_091478750.1">
    <property type="nucleotide sequence ID" value="NZ_BJYC01000003.1"/>
</dbReference>